<dbReference type="Gene3D" id="2.60.120.200">
    <property type="match status" value="1"/>
</dbReference>
<accession>A0ABW8YXH7</accession>
<evidence type="ECO:0000256" key="2">
    <source>
        <dbReference type="SAM" id="SignalP"/>
    </source>
</evidence>
<dbReference type="EMBL" id="JBELPZ010000005">
    <property type="protein sequence ID" value="MFL9844187.1"/>
    <property type="molecule type" value="Genomic_DNA"/>
</dbReference>
<dbReference type="Pfam" id="PF13472">
    <property type="entry name" value="Lipase_GDSL_2"/>
    <property type="match status" value="1"/>
</dbReference>
<keyword evidence="1 2" id="KW-0732">Signal</keyword>
<comment type="caution">
    <text evidence="4">The sequence shown here is derived from an EMBL/GenBank/DDBJ whole genome shotgun (WGS) entry which is preliminary data.</text>
</comment>
<dbReference type="SUPFAM" id="SSF49899">
    <property type="entry name" value="Concanavalin A-like lectins/glucanases"/>
    <property type="match status" value="1"/>
</dbReference>
<dbReference type="RefSeq" id="WP_408084440.1">
    <property type="nucleotide sequence ID" value="NZ_JBELPZ010000005.1"/>
</dbReference>
<evidence type="ECO:0000259" key="3">
    <source>
        <dbReference type="SMART" id="SM00635"/>
    </source>
</evidence>
<dbReference type="SUPFAM" id="SSF52266">
    <property type="entry name" value="SGNH hydrolase"/>
    <property type="match status" value="1"/>
</dbReference>
<dbReference type="Gene3D" id="3.40.50.1110">
    <property type="entry name" value="SGNH hydrolase"/>
    <property type="match status" value="1"/>
</dbReference>
<dbReference type="Pfam" id="PF18962">
    <property type="entry name" value="Por_Secre_tail"/>
    <property type="match status" value="1"/>
</dbReference>
<dbReference type="Pfam" id="PF02368">
    <property type="entry name" value="Big_2"/>
    <property type="match status" value="1"/>
</dbReference>
<dbReference type="InterPro" id="IPR008964">
    <property type="entry name" value="Invasin/intimin_cell_adhesion"/>
</dbReference>
<dbReference type="PANTHER" id="PTHR30383">
    <property type="entry name" value="THIOESTERASE 1/PROTEASE 1/LYSOPHOSPHOLIPASE L1"/>
    <property type="match status" value="1"/>
</dbReference>
<dbReference type="NCBIfam" id="TIGR04183">
    <property type="entry name" value="Por_Secre_tail"/>
    <property type="match status" value="1"/>
</dbReference>
<dbReference type="Gene3D" id="2.60.40.3620">
    <property type="match status" value="1"/>
</dbReference>
<dbReference type="Proteomes" id="UP001629156">
    <property type="component" value="Unassembled WGS sequence"/>
</dbReference>
<sequence>MKKLLLSLGMLVSLAHVHGQTLEQTMYIDFGPNVGTNGAITVNPDLNNNYWNNPTSGAVGATYDIVNNQNTDTGIDMEVTNNFIVNTSINYGPTAPVASLLGDLAIGTATQDYWYLESGGSGNNTGQVTFSNLTAGNGYKFYIFASRPTTAIRKTAYTVTGLNSFNGQIQTSDSGTGNINTILETTIISPDANGTITIDVSIAQDAFGYMNVIKMEEYNNLPVVDVTSITVTGTDIITSGGTSQMMADVLPADATYPGVVWSVDDTSVAIINENGMLIPTGNGSVTVTATSATNPDVSGSTVITISDQWTELYLNGSATENGDNPSTALPMHMVTGLEGTISNIFEIYTSLDENGTFSFYNGQGDTATMYGENGTAGIIEAGGDAIDPVESGPVRITVNLATGAYTILPINWSVVGSSIAGGWGGDETLTYQGNGVWQAEVDMTVVGTDTNPRFVFKANQSWSYVFKKITGSQHSVIMESVANEYGVPMSDIDLKYGNFIITLDLGNYTYGIECVSIDPYKISFMGSSVINGQGATGLHGYAYLYNEILQDRAINGSSPFYRSNISVNGNTTVSVLNRFEKDLVGDCSSYVVFGLALGNEGIHEAGQVAFDQYNENLQQIIDMTEEIGKTPVVFNNYGRGDYNTTDYEFIKEMNLMMAQWDVPSTNLLGAMDNGTGNWVDGYWDDGLHPNDAGHAEFAYAIVPSLFDALEAGKPQPQLSMNTYITPDPVSGGGALTFTPDNTVHSFTVSFDIQTTGNGHMMAFTTNGSNEGSLLLNENGYVVYTAPSGSTITGTIAVNDGAWHKVTLTHYYAWSHTVLYTDATAEGSVDEQLEPQVYSLHGTNAPANINYRNWFFYRSGMNEMEITALNEGAMLKSSLELYAPLDSEAATPEMMFANKAQSTNTINSTNFTLGTKSVISLGNITAYPNPVKDVLTISTKNQVTVDSIEVYNTLGMMVQGAHASATINLYALQAGIYMVKVKAGATTSTIKIIKE</sequence>
<name>A0ABW8YXH7_9FLAO</name>
<dbReference type="InterPro" id="IPR013320">
    <property type="entry name" value="ConA-like_dom_sf"/>
</dbReference>
<evidence type="ECO:0000256" key="1">
    <source>
        <dbReference type="ARBA" id="ARBA00022729"/>
    </source>
</evidence>
<dbReference type="SUPFAM" id="SSF49373">
    <property type="entry name" value="Invasin/intimin cell-adhesion fragments"/>
    <property type="match status" value="1"/>
</dbReference>
<keyword evidence="5" id="KW-1185">Reference proteome</keyword>
<dbReference type="InterPro" id="IPR003343">
    <property type="entry name" value="Big_2"/>
</dbReference>
<evidence type="ECO:0000313" key="4">
    <source>
        <dbReference type="EMBL" id="MFL9844187.1"/>
    </source>
</evidence>
<dbReference type="CDD" id="cd00229">
    <property type="entry name" value="SGNH_hydrolase"/>
    <property type="match status" value="1"/>
</dbReference>
<feature type="signal peptide" evidence="2">
    <location>
        <begin position="1"/>
        <end position="19"/>
    </location>
</feature>
<feature type="domain" description="BIG2" evidence="3">
    <location>
        <begin position="225"/>
        <end position="301"/>
    </location>
</feature>
<feature type="chain" id="PRO_5046291903" evidence="2">
    <location>
        <begin position="20"/>
        <end position="994"/>
    </location>
</feature>
<dbReference type="InterPro" id="IPR051532">
    <property type="entry name" value="Ester_Hydrolysis_Enzymes"/>
</dbReference>
<protein>
    <submittedName>
        <fullName evidence="4">T9SS type A sorting domain-containing protein</fullName>
    </submittedName>
</protein>
<organism evidence="4 5">
    <name type="scientific">Flavobacterium rhizosphaerae</name>
    <dbReference type="NCBI Taxonomy" id="3163298"/>
    <lineage>
        <taxon>Bacteria</taxon>
        <taxon>Pseudomonadati</taxon>
        <taxon>Bacteroidota</taxon>
        <taxon>Flavobacteriia</taxon>
        <taxon>Flavobacteriales</taxon>
        <taxon>Flavobacteriaceae</taxon>
        <taxon>Flavobacterium</taxon>
    </lineage>
</organism>
<dbReference type="PANTHER" id="PTHR30383:SF5">
    <property type="entry name" value="SGNH HYDROLASE-TYPE ESTERASE DOMAIN-CONTAINING PROTEIN"/>
    <property type="match status" value="1"/>
</dbReference>
<dbReference type="InterPro" id="IPR036514">
    <property type="entry name" value="SGNH_hydro_sf"/>
</dbReference>
<gene>
    <name evidence="4" type="ORF">ABS766_07120</name>
</gene>
<dbReference type="Gene3D" id="2.60.40.1080">
    <property type="match status" value="1"/>
</dbReference>
<dbReference type="InterPro" id="IPR026444">
    <property type="entry name" value="Secre_tail"/>
</dbReference>
<dbReference type="SMART" id="SM00635">
    <property type="entry name" value="BID_2"/>
    <property type="match status" value="1"/>
</dbReference>
<reference evidence="4 5" key="1">
    <citation type="submission" date="2024-06" db="EMBL/GenBank/DDBJ databases">
        <authorList>
            <person name="Kaempfer P."/>
            <person name="Viver T."/>
        </authorList>
    </citation>
    <scope>NUCLEOTIDE SEQUENCE [LARGE SCALE GENOMIC DNA]</scope>
    <source>
        <strain evidence="4 5">ST-119</strain>
    </source>
</reference>
<dbReference type="InterPro" id="IPR013830">
    <property type="entry name" value="SGNH_hydro"/>
</dbReference>
<evidence type="ECO:0000313" key="5">
    <source>
        <dbReference type="Proteomes" id="UP001629156"/>
    </source>
</evidence>
<proteinExistence type="predicted"/>